<dbReference type="Proteomes" id="UP000729701">
    <property type="component" value="Unassembled WGS sequence"/>
</dbReference>
<name>A0A951UR56_9CYAN</name>
<organism evidence="1 2">
    <name type="scientific">Cyanomargarita calcarea GSE-NOS-MK-12-04C</name>
    <dbReference type="NCBI Taxonomy" id="2839659"/>
    <lineage>
        <taxon>Bacteria</taxon>
        <taxon>Bacillati</taxon>
        <taxon>Cyanobacteriota</taxon>
        <taxon>Cyanophyceae</taxon>
        <taxon>Nostocales</taxon>
        <taxon>Cyanomargaritaceae</taxon>
        <taxon>Cyanomargarita</taxon>
    </lineage>
</organism>
<proteinExistence type="predicted"/>
<protein>
    <submittedName>
        <fullName evidence="1">Uncharacterized protein</fullName>
    </submittedName>
</protein>
<reference evidence="1" key="1">
    <citation type="submission" date="2021-05" db="EMBL/GenBank/DDBJ databases">
        <authorList>
            <person name="Pietrasiak N."/>
            <person name="Ward R."/>
            <person name="Stajich J.E."/>
            <person name="Kurbessoian T."/>
        </authorList>
    </citation>
    <scope>NUCLEOTIDE SEQUENCE</scope>
    <source>
        <strain evidence="1">GSE-NOS-MK-12-04C</strain>
    </source>
</reference>
<dbReference type="EMBL" id="JAHHGZ010000005">
    <property type="protein sequence ID" value="MBW4667153.1"/>
    <property type="molecule type" value="Genomic_DNA"/>
</dbReference>
<gene>
    <name evidence="1" type="ORF">KME60_06820</name>
</gene>
<dbReference type="AlphaFoldDB" id="A0A951UR56"/>
<evidence type="ECO:0000313" key="1">
    <source>
        <dbReference type="EMBL" id="MBW4667153.1"/>
    </source>
</evidence>
<reference evidence="1" key="2">
    <citation type="journal article" date="2022" name="Microbiol. Resour. Announc.">
        <title>Metagenome Sequencing to Explore Phylogenomics of Terrestrial Cyanobacteria.</title>
        <authorList>
            <person name="Ward R.D."/>
            <person name="Stajich J.E."/>
            <person name="Johansen J.R."/>
            <person name="Huntemann M."/>
            <person name="Clum A."/>
            <person name="Foster B."/>
            <person name="Foster B."/>
            <person name="Roux S."/>
            <person name="Palaniappan K."/>
            <person name="Varghese N."/>
            <person name="Mukherjee S."/>
            <person name="Reddy T.B.K."/>
            <person name="Daum C."/>
            <person name="Copeland A."/>
            <person name="Chen I.A."/>
            <person name="Ivanova N.N."/>
            <person name="Kyrpides N.C."/>
            <person name="Shapiro N."/>
            <person name="Eloe-Fadrosh E.A."/>
            <person name="Pietrasiak N."/>
        </authorList>
    </citation>
    <scope>NUCLEOTIDE SEQUENCE</scope>
    <source>
        <strain evidence="1">GSE-NOS-MK-12-04C</strain>
    </source>
</reference>
<accession>A0A951UR56</accession>
<sequence length="138" mass="15826">MDKWQKDFFEMIQIVADEVENFFLGMTEVVDTFFELTEEISEQVQSTLLTEVEQYLQEFSEPNLEGYWDFEDVMGDVDPAFPYSVEATGEKNPACVGCRHYHGQAYGGNLLVCGMHPSGWEDDSCPDWEAESFDSSDF</sequence>
<comment type="caution">
    <text evidence="1">The sequence shown here is derived from an EMBL/GenBank/DDBJ whole genome shotgun (WGS) entry which is preliminary data.</text>
</comment>
<evidence type="ECO:0000313" key="2">
    <source>
        <dbReference type="Proteomes" id="UP000729701"/>
    </source>
</evidence>